<dbReference type="Proteomes" id="UP000070282">
    <property type="component" value="Unassembled WGS sequence"/>
</dbReference>
<dbReference type="EMBL" id="LOCO01000023">
    <property type="protein sequence ID" value="KXO07488.1"/>
    <property type="molecule type" value="Genomic_DNA"/>
</dbReference>
<reference evidence="2" key="1">
    <citation type="submission" date="2015-12" db="EMBL/GenBank/DDBJ databases">
        <authorList>
            <person name="Lima A."/>
            <person name="Farahani Zayas N."/>
            <person name="Castro Da Silva M.A."/>
            <person name="Cabral A."/>
            <person name="Pessatti M.L."/>
        </authorList>
    </citation>
    <scope>NUCLEOTIDE SEQUENCE [LARGE SCALE GENOMIC DNA]</scope>
    <source>
        <strain evidence="2">LAMA 842</strain>
    </source>
</reference>
<dbReference type="AlphaFoldDB" id="A0A137S4Y2"/>
<gene>
    <name evidence="1" type="ORF">J122_3383</name>
</gene>
<name>A0A137S4Y2_9GAMM</name>
<proteinExistence type="predicted"/>
<organism evidence="1 2">
    <name type="scientific">Marinobacter excellens LAMA 842</name>
    <dbReference type="NCBI Taxonomy" id="1306954"/>
    <lineage>
        <taxon>Bacteria</taxon>
        <taxon>Pseudomonadati</taxon>
        <taxon>Pseudomonadota</taxon>
        <taxon>Gammaproteobacteria</taxon>
        <taxon>Pseudomonadales</taxon>
        <taxon>Marinobacteraceae</taxon>
        <taxon>Marinobacter</taxon>
    </lineage>
</organism>
<dbReference type="PATRIC" id="fig|1306954.6.peg.1952"/>
<keyword evidence="2" id="KW-1185">Reference proteome</keyword>
<protein>
    <submittedName>
        <fullName evidence="1">Uncharacterized protein</fullName>
    </submittedName>
</protein>
<evidence type="ECO:0000313" key="2">
    <source>
        <dbReference type="Proteomes" id="UP000070282"/>
    </source>
</evidence>
<sequence length="150" mass="17196">MHLESADYYAERDIEDDEDDDYPSDWAAPIVWGNYHSCTLSSNYWHHGGFRVCSKAEYTPEFLDGLELLVDPSHETVDNYDDLAFHIYLLGHDAVAKHRIRFERIGDTLQFKIVWSGLIALAYVGDYEFKHEFSALVSNAEYPVLSGNVA</sequence>
<comment type="caution">
    <text evidence="1">The sequence shown here is derived from an EMBL/GenBank/DDBJ whole genome shotgun (WGS) entry which is preliminary data.</text>
</comment>
<accession>A0A137S4Y2</accession>
<evidence type="ECO:0000313" key="1">
    <source>
        <dbReference type="EMBL" id="KXO07488.1"/>
    </source>
</evidence>